<organism evidence="1 2">
    <name type="scientific">Sphingomonas metalli</name>
    <dbReference type="NCBI Taxonomy" id="1779358"/>
    <lineage>
        <taxon>Bacteria</taxon>
        <taxon>Pseudomonadati</taxon>
        <taxon>Pseudomonadota</taxon>
        <taxon>Alphaproteobacteria</taxon>
        <taxon>Sphingomonadales</taxon>
        <taxon>Sphingomonadaceae</taxon>
        <taxon>Sphingomonas</taxon>
    </lineage>
</organism>
<name>A0A916T9K4_9SPHN</name>
<gene>
    <name evidence="1" type="ORF">GCM10011380_24740</name>
</gene>
<proteinExistence type="predicted"/>
<evidence type="ECO:0000313" key="1">
    <source>
        <dbReference type="EMBL" id="GGB34340.1"/>
    </source>
</evidence>
<reference evidence="1" key="2">
    <citation type="submission" date="2020-09" db="EMBL/GenBank/DDBJ databases">
        <authorList>
            <person name="Sun Q."/>
            <person name="Zhou Y."/>
        </authorList>
    </citation>
    <scope>NUCLEOTIDE SEQUENCE</scope>
    <source>
        <strain evidence="1">CGMCC 1.15330</strain>
    </source>
</reference>
<dbReference type="AlphaFoldDB" id="A0A916T9K4"/>
<evidence type="ECO:0000313" key="2">
    <source>
        <dbReference type="Proteomes" id="UP000623067"/>
    </source>
</evidence>
<sequence>MPIRGKMSETPPAVERIERAIARIERAVLARAAEAESLARRHATLKTRMAEAVAALDEVIARTGSR</sequence>
<dbReference type="EMBL" id="BMIH01000003">
    <property type="protein sequence ID" value="GGB34340.1"/>
    <property type="molecule type" value="Genomic_DNA"/>
</dbReference>
<comment type="caution">
    <text evidence="1">The sequence shown here is derived from an EMBL/GenBank/DDBJ whole genome shotgun (WGS) entry which is preliminary data.</text>
</comment>
<dbReference type="Proteomes" id="UP000623067">
    <property type="component" value="Unassembled WGS sequence"/>
</dbReference>
<protein>
    <submittedName>
        <fullName evidence="1">Uncharacterized protein</fullName>
    </submittedName>
</protein>
<keyword evidence="2" id="KW-1185">Reference proteome</keyword>
<accession>A0A916T9K4</accession>
<reference evidence="1" key="1">
    <citation type="journal article" date="2014" name="Int. J. Syst. Evol. Microbiol.">
        <title>Complete genome sequence of Corynebacterium casei LMG S-19264T (=DSM 44701T), isolated from a smear-ripened cheese.</title>
        <authorList>
            <consortium name="US DOE Joint Genome Institute (JGI-PGF)"/>
            <person name="Walter F."/>
            <person name="Albersmeier A."/>
            <person name="Kalinowski J."/>
            <person name="Ruckert C."/>
        </authorList>
    </citation>
    <scope>NUCLEOTIDE SEQUENCE</scope>
    <source>
        <strain evidence="1">CGMCC 1.15330</strain>
    </source>
</reference>